<proteinExistence type="predicted"/>
<dbReference type="OrthoDB" id="1884734at2759"/>
<accession>A0A5B7JIK2</accession>
<sequence length="81" mass="9254">MPRLAHVEIMDPLLIKCFAQLGVLMRTIIQKDTNPATLDDVTTLLQSWTVSPTDLIRIKSVELLHTTLKTYYDHVTFTVEV</sequence>
<name>A0A5B7JIK2_PORTR</name>
<comment type="caution">
    <text evidence="1">The sequence shown here is derived from an EMBL/GenBank/DDBJ whole genome shotgun (WGS) entry which is preliminary data.</text>
</comment>
<gene>
    <name evidence="1" type="ORF">E2C01_089562</name>
</gene>
<dbReference type="EMBL" id="VSRR010098340">
    <property type="protein sequence ID" value="MPC94395.1"/>
    <property type="molecule type" value="Genomic_DNA"/>
</dbReference>
<evidence type="ECO:0000313" key="1">
    <source>
        <dbReference type="EMBL" id="MPC94395.1"/>
    </source>
</evidence>
<organism evidence="1 2">
    <name type="scientific">Portunus trituberculatus</name>
    <name type="common">Swimming crab</name>
    <name type="synonym">Neptunus trituberculatus</name>
    <dbReference type="NCBI Taxonomy" id="210409"/>
    <lineage>
        <taxon>Eukaryota</taxon>
        <taxon>Metazoa</taxon>
        <taxon>Ecdysozoa</taxon>
        <taxon>Arthropoda</taxon>
        <taxon>Crustacea</taxon>
        <taxon>Multicrustacea</taxon>
        <taxon>Malacostraca</taxon>
        <taxon>Eumalacostraca</taxon>
        <taxon>Eucarida</taxon>
        <taxon>Decapoda</taxon>
        <taxon>Pleocyemata</taxon>
        <taxon>Brachyura</taxon>
        <taxon>Eubrachyura</taxon>
        <taxon>Portunoidea</taxon>
        <taxon>Portunidae</taxon>
        <taxon>Portuninae</taxon>
        <taxon>Portunus</taxon>
    </lineage>
</organism>
<dbReference type="AlphaFoldDB" id="A0A5B7JIK2"/>
<reference evidence="1 2" key="1">
    <citation type="submission" date="2019-05" db="EMBL/GenBank/DDBJ databases">
        <title>Another draft genome of Portunus trituberculatus and its Hox gene families provides insights of decapod evolution.</title>
        <authorList>
            <person name="Jeong J.-H."/>
            <person name="Song I."/>
            <person name="Kim S."/>
            <person name="Choi T."/>
            <person name="Kim D."/>
            <person name="Ryu S."/>
            <person name="Kim W."/>
        </authorList>
    </citation>
    <scope>NUCLEOTIDE SEQUENCE [LARGE SCALE GENOMIC DNA]</scope>
    <source>
        <tissue evidence="1">Muscle</tissue>
    </source>
</reference>
<protein>
    <submittedName>
        <fullName evidence="1">Uncharacterized protein</fullName>
    </submittedName>
</protein>
<dbReference type="Proteomes" id="UP000324222">
    <property type="component" value="Unassembled WGS sequence"/>
</dbReference>
<keyword evidence="2" id="KW-1185">Reference proteome</keyword>
<evidence type="ECO:0000313" key="2">
    <source>
        <dbReference type="Proteomes" id="UP000324222"/>
    </source>
</evidence>